<name>A0A8C4Q2K6_EPTBU</name>
<protein>
    <recommendedName>
        <fullName evidence="4">Transposase</fullName>
    </recommendedName>
</protein>
<reference evidence="2" key="2">
    <citation type="submission" date="2025-09" db="UniProtKB">
        <authorList>
            <consortium name="Ensembl"/>
        </authorList>
    </citation>
    <scope>IDENTIFICATION</scope>
</reference>
<organism evidence="2 3">
    <name type="scientific">Eptatretus burgeri</name>
    <name type="common">Inshore hagfish</name>
    <dbReference type="NCBI Taxonomy" id="7764"/>
    <lineage>
        <taxon>Eukaryota</taxon>
        <taxon>Metazoa</taxon>
        <taxon>Chordata</taxon>
        <taxon>Craniata</taxon>
        <taxon>Vertebrata</taxon>
        <taxon>Cyclostomata</taxon>
        <taxon>Myxini</taxon>
        <taxon>Myxiniformes</taxon>
        <taxon>Myxinidae</taxon>
        <taxon>Eptatretinae</taxon>
        <taxon>Eptatretus</taxon>
    </lineage>
</organism>
<evidence type="ECO:0000313" key="2">
    <source>
        <dbReference type="Ensembl" id="ENSEBUP00000009064.1"/>
    </source>
</evidence>
<evidence type="ECO:0000256" key="1">
    <source>
        <dbReference type="SAM" id="SignalP"/>
    </source>
</evidence>
<keyword evidence="3" id="KW-1185">Reference proteome</keyword>
<dbReference type="AlphaFoldDB" id="A0A8C4Q2K6"/>
<feature type="signal peptide" evidence="1">
    <location>
        <begin position="1"/>
        <end position="16"/>
    </location>
</feature>
<keyword evidence="1" id="KW-0732">Signal</keyword>
<evidence type="ECO:0000313" key="3">
    <source>
        <dbReference type="Proteomes" id="UP000694388"/>
    </source>
</evidence>
<sequence length="202" mass="23265">MLHTLFKSLLVVELQTQWGCNQQLSCAAVLEPPSLHDDQRKQAIGMLKSGISQESCLSTSQQFLDFQTDIELQEWLVTVLVLVHSVTPARQYRSIAIGHLRNRFRTVRETARTTIGTRGRLISDRTVQCHLAARCLQSCQSYRGQILTHQHRLAFQRWAASGGRRWANVIFSDESRFNVSWPDGHLHVYCRQGHCFFSELHY</sequence>
<reference evidence="2" key="1">
    <citation type="submission" date="2025-08" db="UniProtKB">
        <authorList>
            <consortium name="Ensembl"/>
        </authorList>
    </citation>
    <scope>IDENTIFICATION</scope>
</reference>
<evidence type="ECO:0008006" key="4">
    <source>
        <dbReference type="Google" id="ProtNLM"/>
    </source>
</evidence>
<proteinExistence type="predicted"/>
<dbReference type="Ensembl" id="ENSEBUT00000009582.1">
    <property type="protein sequence ID" value="ENSEBUP00000009064.1"/>
    <property type="gene ID" value="ENSEBUG00000005863.1"/>
</dbReference>
<accession>A0A8C4Q2K6</accession>
<dbReference type="Proteomes" id="UP000694388">
    <property type="component" value="Unplaced"/>
</dbReference>
<feature type="chain" id="PRO_5034185251" description="Transposase" evidence="1">
    <location>
        <begin position="17"/>
        <end position="202"/>
    </location>
</feature>